<organism evidence="1">
    <name type="scientific">Rhizophora mucronata</name>
    <name type="common">Asiatic mangrove</name>
    <dbReference type="NCBI Taxonomy" id="61149"/>
    <lineage>
        <taxon>Eukaryota</taxon>
        <taxon>Viridiplantae</taxon>
        <taxon>Streptophyta</taxon>
        <taxon>Embryophyta</taxon>
        <taxon>Tracheophyta</taxon>
        <taxon>Spermatophyta</taxon>
        <taxon>Magnoliopsida</taxon>
        <taxon>eudicotyledons</taxon>
        <taxon>Gunneridae</taxon>
        <taxon>Pentapetalae</taxon>
        <taxon>rosids</taxon>
        <taxon>fabids</taxon>
        <taxon>Malpighiales</taxon>
        <taxon>Rhizophoraceae</taxon>
        <taxon>Rhizophora</taxon>
    </lineage>
</organism>
<proteinExistence type="predicted"/>
<name>A0A2P2JC20_RHIMU</name>
<reference evidence="1" key="1">
    <citation type="submission" date="2018-02" db="EMBL/GenBank/DDBJ databases">
        <title>Rhizophora mucronata_Transcriptome.</title>
        <authorList>
            <person name="Meera S.P."/>
            <person name="Sreeshan A."/>
            <person name="Augustine A."/>
        </authorList>
    </citation>
    <scope>NUCLEOTIDE SEQUENCE</scope>
    <source>
        <tissue evidence="1">Leaf</tissue>
    </source>
</reference>
<dbReference type="AlphaFoldDB" id="A0A2P2JC20"/>
<sequence length="71" mass="8415">MKKKTDHPLVKNRVLSVSTGQGTLHRTCWSCYWVLCLISQQKRKRGPNLSQRTVLFSKTWKTNIRMILEKR</sequence>
<protein>
    <submittedName>
        <fullName evidence="1">Uncharacterized protein</fullName>
    </submittedName>
</protein>
<evidence type="ECO:0000313" key="1">
    <source>
        <dbReference type="EMBL" id="MBW91029.1"/>
    </source>
</evidence>
<accession>A0A2P2JC20</accession>
<dbReference type="EMBL" id="GGEC01010546">
    <property type="protein sequence ID" value="MBW91029.1"/>
    <property type="molecule type" value="Transcribed_RNA"/>
</dbReference>